<gene>
    <name evidence="7" type="ORF">TrVE_jg9847</name>
</gene>
<dbReference type="Pfam" id="PF15985">
    <property type="entry name" value="KH_6"/>
    <property type="match status" value="1"/>
</dbReference>
<name>A0A9W7FHK7_9STRA</name>
<evidence type="ECO:0000256" key="5">
    <source>
        <dbReference type="SAM" id="MobiDB-lite"/>
    </source>
</evidence>
<evidence type="ECO:0000256" key="1">
    <source>
        <dbReference type="ARBA" id="ARBA00004123"/>
    </source>
</evidence>
<dbReference type="EMBL" id="BRXX01000440">
    <property type="protein sequence ID" value="GMI12173.1"/>
    <property type="molecule type" value="Genomic_DNA"/>
</dbReference>
<keyword evidence="4" id="KW-0694">RNA-binding</keyword>
<comment type="caution">
    <text evidence="7">The sequence shown here is derived from an EMBL/GenBank/DDBJ whole genome shotgun (WGS) entry which is preliminary data.</text>
</comment>
<dbReference type="GO" id="GO:0000176">
    <property type="term" value="C:nuclear exosome (RNase complex)"/>
    <property type="evidence" value="ECO:0007669"/>
    <property type="project" value="TreeGrafter"/>
</dbReference>
<dbReference type="GO" id="GO:0034475">
    <property type="term" value="P:U4 snRNA 3'-end processing"/>
    <property type="evidence" value="ECO:0007669"/>
    <property type="project" value="TreeGrafter"/>
</dbReference>
<feature type="domain" description="S1 motif" evidence="6">
    <location>
        <begin position="125"/>
        <end position="203"/>
    </location>
</feature>
<feature type="region of interest" description="Disordered" evidence="5">
    <location>
        <begin position="64"/>
        <end position="92"/>
    </location>
</feature>
<organism evidence="7 8">
    <name type="scientific">Triparma verrucosa</name>
    <dbReference type="NCBI Taxonomy" id="1606542"/>
    <lineage>
        <taxon>Eukaryota</taxon>
        <taxon>Sar</taxon>
        <taxon>Stramenopiles</taxon>
        <taxon>Ochrophyta</taxon>
        <taxon>Bolidophyceae</taxon>
        <taxon>Parmales</taxon>
        <taxon>Triparmaceae</taxon>
        <taxon>Triparma</taxon>
    </lineage>
</organism>
<feature type="compositionally biased region" description="Polar residues" evidence="5">
    <location>
        <begin position="76"/>
        <end position="86"/>
    </location>
</feature>
<evidence type="ECO:0000259" key="6">
    <source>
        <dbReference type="PROSITE" id="PS50126"/>
    </source>
</evidence>
<dbReference type="SMART" id="SM00316">
    <property type="entry name" value="S1"/>
    <property type="match status" value="1"/>
</dbReference>
<evidence type="ECO:0000313" key="7">
    <source>
        <dbReference type="EMBL" id="GMI12173.1"/>
    </source>
</evidence>
<dbReference type="InterPro" id="IPR012340">
    <property type="entry name" value="NA-bd_OB-fold"/>
</dbReference>
<dbReference type="InterPro" id="IPR048565">
    <property type="entry name" value="S1_RRP4"/>
</dbReference>
<dbReference type="InterPro" id="IPR025721">
    <property type="entry name" value="Exosome_cplx_N_dom"/>
</dbReference>
<protein>
    <recommendedName>
        <fullName evidence="6">S1 motif domain-containing protein</fullName>
    </recommendedName>
</protein>
<dbReference type="Gene3D" id="2.40.50.100">
    <property type="match status" value="1"/>
</dbReference>
<dbReference type="GO" id="GO:0071051">
    <property type="term" value="P:poly(A)-dependent snoRNA 3'-end processing"/>
    <property type="evidence" value="ECO:0007669"/>
    <property type="project" value="TreeGrafter"/>
</dbReference>
<keyword evidence="3" id="KW-0271">Exosome</keyword>
<dbReference type="Pfam" id="PF21266">
    <property type="entry name" value="S1_RRP4"/>
    <property type="match status" value="1"/>
</dbReference>
<dbReference type="InterPro" id="IPR026699">
    <property type="entry name" value="Exosome_RNA_bind1/RRP40/RRP4"/>
</dbReference>
<comment type="similarity">
    <text evidence="2">Belongs to the RRP4 family.</text>
</comment>
<dbReference type="GO" id="GO:0003723">
    <property type="term" value="F:RNA binding"/>
    <property type="evidence" value="ECO:0007669"/>
    <property type="project" value="UniProtKB-KW"/>
</dbReference>
<evidence type="ECO:0000313" key="8">
    <source>
        <dbReference type="Proteomes" id="UP001165160"/>
    </source>
</evidence>
<dbReference type="InterPro" id="IPR004088">
    <property type="entry name" value="KH_dom_type_1"/>
</dbReference>
<dbReference type="SUPFAM" id="SSF50249">
    <property type="entry name" value="Nucleic acid-binding proteins"/>
    <property type="match status" value="1"/>
</dbReference>
<dbReference type="GO" id="GO:0000177">
    <property type="term" value="C:cytoplasmic exosome (RNase complex)"/>
    <property type="evidence" value="ECO:0007669"/>
    <property type="project" value="TreeGrafter"/>
</dbReference>
<evidence type="ECO:0000256" key="2">
    <source>
        <dbReference type="ARBA" id="ARBA00009155"/>
    </source>
</evidence>
<comment type="subcellular location">
    <subcellularLocation>
        <location evidence="1">Nucleus</location>
    </subcellularLocation>
</comment>
<dbReference type="InterPro" id="IPR003029">
    <property type="entry name" value="S1_domain"/>
</dbReference>
<sequence>MTDLLVVPGQVLTTEQGFLRGHGCYVETFEVANSSDNGGGGGDDQVEIEIEASNMMQIDNLDDVDNDVDKLPAPPASSSADGNEPTSEGKANPQRLVSSLLGVVHRVNKLISVHPLTPLYNASVGDLIVGRVTSVQSNRWLVSVGSNKLANLMLSSVNLPGGDQRLRNKEDSLAMRDLFKEGDLVSGEVQQINNDGNINIHARSSRYGLLENGLLTTLPPCLIKRSKSHNFLLESKTPIDVLLGCNGWCWIQRHVDLDNRGVEVITVEEIERIKKRHGTTTCDDSVKEDLTRVKNAIEILKICFRYVNKSTITVVYKKSLELGLSTDDMMRGENIIACSAGTRNAGAKIM</sequence>
<dbReference type="GO" id="GO:0071034">
    <property type="term" value="P:CUT catabolic process"/>
    <property type="evidence" value="ECO:0007669"/>
    <property type="project" value="TreeGrafter"/>
</dbReference>
<reference evidence="8" key="1">
    <citation type="journal article" date="2023" name="Commun. Biol.">
        <title>Genome analysis of Parmales, the sister group of diatoms, reveals the evolutionary specialization of diatoms from phago-mixotrophs to photoautotrophs.</title>
        <authorList>
            <person name="Ban H."/>
            <person name="Sato S."/>
            <person name="Yoshikawa S."/>
            <person name="Yamada K."/>
            <person name="Nakamura Y."/>
            <person name="Ichinomiya M."/>
            <person name="Sato N."/>
            <person name="Blanc-Mathieu R."/>
            <person name="Endo H."/>
            <person name="Kuwata A."/>
            <person name="Ogata H."/>
        </authorList>
    </citation>
    <scope>NUCLEOTIDE SEQUENCE [LARGE SCALE GENOMIC DNA]</scope>
    <source>
        <strain evidence="8">NIES 3699</strain>
    </source>
</reference>
<dbReference type="AlphaFoldDB" id="A0A9W7FHK7"/>
<dbReference type="PROSITE" id="PS50126">
    <property type="entry name" value="S1"/>
    <property type="match status" value="1"/>
</dbReference>
<dbReference type="GO" id="GO:0000467">
    <property type="term" value="P:exonucleolytic trimming to generate mature 3'-end of 5.8S rRNA from tricistronic rRNA transcript (SSU-rRNA, 5.8S rRNA, LSU-rRNA)"/>
    <property type="evidence" value="ECO:0007669"/>
    <property type="project" value="TreeGrafter"/>
</dbReference>
<dbReference type="SUPFAM" id="SSF54791">
    <property type="entry name" value="Eukaryotic type KH-domain (KH-domain type I)"/>
    <property type="match status" value="1"/>
</dbReference>
<dbReference type="Pfam" id="PF14382">
    <property type="entry name" value="ECR1_N"/>
    <property type="match status" value="1"/>
</dbReference>
<dbReference type="PANTHER" id="PTHR21321">
    <property type="entry name" value="PNAS-3 RELATED"/>
    <property type="match status" value="1"/>
</dbReference>
<dbReference type="Proteomes" id="UP001165160">
    <property type="component" value="Unassembled WGS sequence"/>
</dbReference>
<dbReference type="Gene3D" id="2.40.50.140">
    <property type="entry name" value="Nucleic acid-binding proteins"/>
    <property type="match status" value="1"/>
</dbReference>
<evidence type="ECO:0000256" key="3">
    <source>
        <dbReference type="ARBA" id="ARBA00022835"/>
    </source>
</evidence>
<accession>A0A9W7FHK7</accession>
<dbReference type="GO" id="GO:0071035">
    <property type="term" value="P:nuclear polyadenylation-dependent rRNA catabolic process"/>
    <property type="evidence" value="ECO:0007669"/>
    <property type="project" value="TreeGrafter"/>
</dbReference>
<proteinExistence type="inferred from homology"/>
<dbReference type="InterPro" id="IPR036612">
    <property type="entry name" value="KH_dom_type_1_sf"/>
</dbReference>
<dbReference type="GO" id="GO:0071038">
    <property type="term" value="P:TRAMP-dependent tRNA surveillance pathway"/>
    <property type="evidence" value="ECO:0007669"/>
    <property type="project" value="TreeGrafter"/>
</dbReference>
<keyword evidence="8" id="KW-1185">Reference proteome</keyword>
<dbReference type="CDD" id="cd05789">
    <property type="entry name" value="S1_Rrp4"/>
    <property type="match status" value="1"/>
</dbReference>
<dbReference type="PANTHER" id="PTHR21321:SF4">
    <property type="entry name" value="EXOSOME COMPLEX COMPONENT RRP4"/>
    <property type="match status" value="1"/>
</dbReference>
<evidence type="ECO:0000256" key="4">
    <source>
        <dbReference type="ARBA" id="ARBA00022884"/>
    </source>
</evidence>